<dbReference type="PaxDb" id="35128-Thaps8527"/>
<dbReference type="PANTHER" id="PTHR12716">
    <property type="entry name" value="TRANSCRIPTION INITIATION FACTOR IIE, BETA SUBUNIT"/>
    <property type="match status" value="1"/>
</dbReference>
<dbReference type="HOGENOM" id="CLU_485322_0_0_1"/>
<evidence type="ECO:0000313" key="3">
    <source>
        <dbReference type="EMBL" id="EED90089.1"/>
    </source>
</evidence>
<dbReference type="OMA" id="NTHLEGT"/>
<reference evidence="3 4" key="2">
    <citation type="journal article" date="2008" name="Nature">
        <title>The Phaeodactylum genome reveals the evolutionary history of diatom genomes.</title>
        <authorList>
            <person name="Bowler C."/>
            <person name="Allen A.E."/>
            <person name="Badger J.H."/>
            <person name="Grimwood J."/>
            <person name="Jabbari K."/>
            <person name="Kuo A."/>
            <person name="Maheswari U."/>
            <person name="Martens C."/>
            <person name="Maumus F."/>
            <person name="Otillar R.P."/>
            <person name="Rayko E."/>
            <person name="Salamov A."/>
            <person name="Vandepoele K."/>
            <person name="Beszteri B."/>
            <person name="Gruber A."/>
            <person name="Heijde M."/>
            <person name="Katinka M."/>
            <person name="Mock T."/>
            <person name="Valentin K."/>
            <person name="Verret F."/>
            <person name="Berges J.A."/>
            <person name="Brownlee C."/>
            <person name="Cadoret J.P."/>
            <person name="Chiovitti A."/>
            <person name="Choi C.J."/>
            <person name="Coesel S."/>
            <person name="De Martino A."/>
            <person name="Detter J.C."/>
            <person name="Durkin C."/>
            <person name="Falciatore A."/>
            <person name="Fournet J."/>
            <person name="Haruta M."/>
            <person name="Huysman M.J."/>
            <person name="Jenkins B.D."/>
            <person name="Jiroutova K."/>
            <person name="Jorgensen R.E."/>
            <person name="Joubert Y."/>
            <person name="Kaplan A."/>
            <person name="Kroger N."/>
            <person name="Kroth P.G."/>
            <person name="La Roche J."/>
            <person name="Lindquist E."/>
            <person name="Lommer M."/>
            <person name="Martin-Jezequel V."/>
            <person name="Lopez P.J."/>
            <person name="Lucas S."/>
            <person name="Mangogna M."/>
            <person name="McGinnis K."/>
            <person name="Medlin L.K."/>
            <person name="Montsant A."/>
            <person name="Oudot-Le Secq M.P."/>
            <person name="Napoli C."/>
            <person name="Obornik M."/>
            <person name="Parker M.S."/>
            <person name="Petit J.L."/>
            <person name="Porcel B.M."/>
            <person name="Poulsen N."/>
            <person name="Robison M."/>
            <person name="Rychlewski L."/>
            <person name="Rynearson T.A."/>
            <person name="Schmutz J."/>
            <person name="Shapiro H."/>
            <person name="Siaut M."/>
            <person name="Stanley M."/>
            <person name="Sussman M.R."/>
            <person name="Taylor A.R."/>
            <person name="Vardi A."/>
            <person name="von Dassow P."/>
            <person name="Vyverman W."/>
            <person name="Willis A."/>
            <person name="Wyrwicz L.S."/>
            <person name="Rokhsar D.S."/>
            <person name="Weissenbach J."/>
            <person name="Armbrust E.V."/>
            <person name="Green B.R."/>
            <person name="Van de Peer Y."/>
            <person name="Grigoriev I.V."/>
        </authorList>
    </citation>
    <scope>NUCLEOTIDE SEQUENCE [LARGE SCALE GENOMIC DNA]</scope>
    <source>
        <strain evidence="3 4">CCMP1335</strain>
    </source>
</reference>
<accession>B8C9R6</accession>
<dbReference type="PANTHER" id="PTHR12716:SF8">
    <property type="entry name" value="TRANSCRIPTION INITIATION FACTOR IIE SUBUNIT BETA"/>
    <property type="match status" value="1"/>
</dbReference>
<name>B8C9R6_THAPS</name>
<feature type="region of interest" description="Disordered" evidence="1">
    <location>
        <begin position="19"/>
        <end position="42"/>
    </location>
</feature>
<feature type="region of interest" description="Disordered" evidence="1">
    <location>
        <begin position="495"/>
        <end position="537"/>
    </location>
</feature>
<protein>
    <recommendedName>
        <fullName evidence="2">TFA2 Winged helix domain-containing protein</fullName>
    </recommendedName>
</protein>
<feature type="compositionally biased region" description="Low complexity" evidence="1">
    <location>
        <begin position="28"/>
        <end position="42"/>
    </location>
</feature>
<dbReference type="eggNOG" id="ENOG502S7UB">
    <property type="taxonomic scope" value="Eukaryota"/>
</dbReference>
<feature type="compositionally biased region" description="Basic residues" evidence="1">
    <location>
        <begin position="517"/>
        <end position="532"/>
    </location>
</feature>
<dbReference type="GO" id="GO:0005673">
    <property type="term" value="C:transcription factor TFIIE complex"/>
    <property type="evidence" value="ECO:0000318"/>
    <property type="project" value="GO_Central"/>
</dbReference>
<dbReference type="InterPro" id="IPR040501">
    <property type="entry name" value="TFA2_Winged_2"/>
</dbReference>
<dbReference type="EMBL" id="CM000646">
    <property type="protein sequence ID" value="EED90089.1"/>
    <property type="molecule type" value="Genomic_DNA"/>
</dbReference>
<dbReference type="RefSeq" id="XP_002292893.1">
    <property type="nucleotide sequence ID" value="XM_002292857.1"/>
</dbReference>
<dbReference type="InParanoid" id="B8C9R6"/>
<evidence type="ECO:0000313" key="4">
    <source>
        <dbReference type="Proteomes" id="UP000001449"/>
    </source>
</evidence>
<feature type="domain" description="TFA2 Winged helix" evidence="2">
    <location>
        <begin position="133"/>
        <end position="189"/>
    </location>
</feature>
<dbReference type="KEGG" id="tps:THAPSDRAFT_8527"/>
<sequence length="562" mass="60828">MAQNSYGFDFLRSEHNLHSATSSAVRQSTATTPTPSTPNSSTLIVPNVSHKSDLEKQADVLLFLRHHRSSGCLPPTVIYKSLGIDLTEGGRDDSVAKMLLSNPKVNVEEVPDPENPTLSILLFGYRAKFSTVRDKSTLLAQINRCKNGVKWSDLLDAYDGVEGDLQSLLRGGEVLGVLNSEEKDKILFPRGEQFLVELDGVVSVSLPVLPDERAIALITDPVQRQLKRNEVARLKHQRRLASQIVQTDVDPRTQIRRGEAVRIGGEWFRVSSSIRDDLPLDKQPPRAQAPPSVVSMKDLSKKNEVDGYVRRFDGTTLPLDGGLSEKVGMANLENAKVARERLHGITGGDLGVRGVTGSASATLLSSFASEKNPAMLAGTFAKSVAAGFGTKGGGGSGLAGGRKRPTSMSARRPGDGGAVKGAAGTKGNDAVGADAVKRAVEDARQAASDPALSYTHAVRHGCTKDVREMYLETMALVPKSELDLHKALLDNKLIEPGEKMSRPRMKKKSNVDNDGKPKKRRYYERKNMRRTNMHLDGTDIGALLARATEKQQQGKEVGDGGM</sequence>
<evidence type="ECO:0000259" key="2">
    <source>
        <dbReference type="Pfam" id="PF18121"/>
    </source>
</evidence>
<dbReference type="InterPro" id="IPR016656">
    <property type="entry name" value="TFIIE-bsu"/>
</dbReference>
<keyword evidence="4" id="KW-1185">Reference proteome</keyword>
<reference evidence="3 4" key="1">
    <citation type="journal article" date="2004" name="Science">
        <title>The genome of the diatom Thalassiosira pseudonana: ecology, evolution, and metabolism.</title>
        <authorList>
            <person name="Armbrust E.V."/>
            <person name="Berges J.A."/>
            <person name="Bowler C."/>
            <person name="Green B.R."/>
            <person name="Martinez D."/>
            <person name="Putnam N.H."/>
            <person name="Zhou S."/>
            <person name="Allen A.E."/>
            <person name="Apt K.E."/>
            <person name="Bechner M."/>
            <person name="Brzezinski M.A."/>
            <person name="Chaal B.K."/>
            <person name="Chiovitti A."/>
            <person name="Davis A.K."/>
            <person name="Demarest M.S."/>
            <person name="Detter J.C."/>
            <person name="Glavina T."/>
            <person name="Goodstein D."/>
            <person name="Hadi M.Z."/>
            <person name="Hellsten U."/>
            <person name="Hildebrand M."/>
            <person name="Jenkins B.D."/>
            <person name="Jurka J."/>
            <person name="Kapitonov V.V."/>
            <person name="Kroger N."/>
            <person name="Lau W.W."/>
            <person name="Lane T.W."/>
            <person name="Larimer F.W."/>
            <person name="Lippmeier J.C."/>
            <person name="Lucas S."/>
            <person name="Medina M."/>
            <person name="Montsant A."/>
            <person name="Obornik M."/>
            <person name="Parker M.S."/>
            <person name="Palenik B."/>
            <person name="Pazour G.J."/>
            <person name="Richardson P.M."/>
            <person name="Rynearson T.A."/>
            <person name="Saito M.A."/>
            <person name="Schwartz D.C."/>
            <person name="Thamatrakoln K."/>
            <person name="Valentin K."/>
            <person name="Vardi A."/>
            <person name="Wilkerson F.P."/>
            <person name="Rokhsar D.S."/>
        </authorList>
    </citation>
    <scope>NUCLEOTIDE SEQUENCE [LARGE SCALE GENOMIC DNA]</scope>
    <source>
        <strain evidence="3 4">CCMP1335</strain>
    </source>
</reference>
<organism evidence="3 4">
    <name type="scientific">Thalassiosira pseudonana</name>
    <name type="common">Marine diatom</name>
    <name type="synonym">Cyclotella nana</name>
    <dbReference type="NCBI Taxonomy" id="35128"/>
    <lineage>
        <taxon>Eukaryota</taxon>
        <taxon>Sar</taxon>
        <taxon>Stramenopiles</taxon>
        <taxon>Ochrophyta</taxon>
        <taxon>Bacillariophyta</taxon>
        <taxon>Coscinodiscophyceae</taxon>
        <taxon>Thalassiosirophycidae</taxon>
        <taxon>Thalassiosirales</taxon>
        <taxon>Thalassiosiraceae</taxon>
        <taxon>Thalassiosira</taxon>
    </lineage>
</organism>
<dbReference type="Pfam" id="PF18121">
    <property type="entry name" value="TFA2_Winged_2"/>
    <property type="match status" value="1"/>
</dbReference>
<dbReference type="AlphaFoldDB" id="B8C9R6"/>
<gene>
    <name evidence="3" type="ORF">THAPSDRAFT_8527</name>
</gene>
<dbReference type="Proteomes" id="UP000001449">
    <property type="component" value="Chromosome 10"/>
</dbReference>
<evidence type="ECO:0000256" key="1">
    <source>
        <dbReference type="SAM" id="MobiDB-lite"/>
    </source>
</evidence>
<feature type="region of interest" description="Disordered" evidence="1">
    <location>
        <begin position="392"/>
        <end position="426"/>
    </location>
</feature>
<dbReference type="GO" id="GO:0006367">
    <property type="term" value="P:transcription initiation at RNA polymerase II promoter"/>
    <property type="evidence" value="ECO:0000318"/>
    <property type="project" value="GO_Central"/>
</dbReference>
<proteinExistence type="predicted"/>
<dbReference type="GeneID" id="7450747"/>